<dbReference type="AlphaFoldDB" id="A0A5B0QIQ1"/>
<comment type="caution">
    <text evidence="1">The sequence shown here is derived from an EMBL/GenBank/DDBJ whole genome shotgun (WGS) entry which is preliminary data.</text>
</comment>
<organism evidence="1 2">
    <name type="scientific">Puccinia graminis f. sp. tritici</name>
    <dbReference type="NCBI Taxonomy" id="56615"/>
    <lineage>
        <taxon>Eukaryota</taxon>
        <taxon>Fungi</taxon>
        <taxon>Dikarya</taxon>
        <taxon>Basidiomycota</taxon>
        <taxon>Pucciniomycotina</taxon>
        <taxon>Pucciniomycetes</taxon>
        <taxon>Pucciniales</taxon>
        <taxon>Pucciniaceae</taxon>
        <taxon>Puccinia</taxon>
    </lineage>
</organism>
<gene>
    <name evidence="1" type="ORF">PGT21_016815</name>
</gene>
<protein>
    <submittedName>
        <fullName evidence="1">Uncharacterized protein</fullName>
    </submittedName>
</protein>
<keyword evidence="2" id="KW-1185">Reference proteome</keyword>
<proteinExistence type="predicted"/>
<name>A0A5B0QIQ1_PUCGR</name>
<evidence type="ECO:0000313" key="2">
    <source>
        <dbReference type="Proteomes" id="UP000324748"/>
    </source>
</evidence>
<accession>A0A5B0QIQ1</accession>
<dbReference type="EMBL" id="VSWC01000015">
    <property type="protein sequence ID" value="KAA1112959.1"/>
    <property type="molecule type" value="Genomic_DNA"/>
</dbReference>
<reference evidence="1 2" key="1">
    <citation type="submission" date="2019-05" db="EMBL/GenBank/DDBJ databases">
        <title>Emergence of the Ug99 lineage of the wheat stem rust pathogen through somatic hybridization.</title>
        <authorList>
            <person name="Li F."/>
            <person name="Upadhyaya N.M."/>
            <person name="Sperschneider J."/>
            <person name="Matny O."/>
            <person name="Nguyen-Phuc H."/>
            <person name="Mago R."/>
            <person name="Raley C."/>
            <person name="Miller M.E."/>
            <person name="Silverstein K.A.T."/>
            <person name="Henningsen E."/>
            <person name="Hirsch C.D."/>
            <person name="Visser B."/>
            <person name="Pretorius Z.A."/>
            <person name="Steffenson B.J."/>
            <person name="Schwessinger B."/>
            <person name="Dodds P.N."/>
            <person name="Figueroa M."/>
        </authorList>
    </citation>
    <scope>NUCLEOTIDE SEQUENCE [LARGE SCALE GENOMIC DNA]</scope>
    <source>
        <strain evidence="1">21-0</strain>
    </source>
</reference>
<evidence type="ECO:0000313" key="1">
    <source>
        <dbReference type="EMBL" id="KAA1112959.1"/>
    </source>
</evidence>
<sequence>MKARISGKIRDHGRTDATRQDSRLIFWITDQDSQDSRRPSIPQVPNLLKFHQDFSSGCSSSSTAFSTSQVIANFYAHTNPESHPFPHPIELCLSIASALSCLLLRPQRLLNLSLSRRRASTKQSPKPARLYTPTCTCAIGPNGGILLSPTAVKNLFNCPEFKHQKQAILPYKKWRLQRQRRLKDNKNKV</sequence>
<dbReference type="Proteomes" id="UP000324748">
    <property type="component" value="Unassembled WGS sequence"/>
</dbReference>